<protein>
    <submittedName>
        <fullName evidence="2">Putative bacteriophage-related protein</fullName>
    </submittedName>
</protein>
<dbReference type="EMBL" id="FR854080">
    <property type="protein sequence ID" value="CCA82733.1"/>
    <property type="molecule type" value="Genomic_DNA"/>
</dbReference>
<evidence type="ECO:0000313" key="2">
    <source>
        <dbReference type="EMBL" id="CCA82733.1"/>
    </source>
</evidence>
<gene>
    <name evidence="2" type="ORF">BDB_mp40018</name>
</gene>
<feature type="region of interest" description="Disordered" evidence="1">
    <location>
        <begin position="1"/>
        <end position="47"/>
    </location>
</feature>
<evidence type="ECO:0000256" key="1">
    <source>
        <dbReference type="SAM" id="MobiDB-lite"/>
    </source>
</evidence>
<dbReference type="AlphaFoldDB" id="G2ZUM0"/>
<accession>G2ZUM0</accession>
<proteinExistence type="predicted"/>
<sequence length="99" mass="10602">MTDAAERKAIAAGRITPEADGTIDTDRAGAEWARNTEAPRNGTRTRPVRAAILPQTQDSPVSSPAGSTSLLQARTVNEEKVDRSYVSRIINLTTLAPDI</sequence>
<organism evidence="2">
    <name type="scientific">blood disease bacterium R229</name>
    <dbReference type="NCBI Taxonomy" id="741978"/>
    <lineage>
        <taxon>Bacteria</taxon>
        <taxon>Pseudomonadati</taxon>
        <taxon>Pseudomonadota</taxon>
        <taxon>Betaproteobacteria</taxon>
        <taxon>Burkholderiales</taxon>
        <taxon>Burkholderiaceae</taxon>
        <taxon>Ralstonia</taxon>
        <taxon>Ralstonia solanacearum species complex</taxon>
    </lineage>
</organism>
<reference evidence="2" key="1">
    <citation type="journal article" date="2011" name="PLoS ONE">
        <title>Ralstonia syzygii, the Blood Disease Bacterium and some Asian R. solanacearum strains form a single genomic species despite divergent lifestyles.</title>
        <authorList>
            <person name="Remenant B."/>
            <person name="de Cambiaire J.C."/>
            <person name="Cellier G."/>
            <person name="Jacobs J.M."/>
            <person name="Mangenot S."/>
            <person name="Barbe V."/>
            <person name="Lajus A."/>
            <person name="Vallenet D."/>
            <person name="Medigue C."/>
            <person name="Fegan M."/>
            <person name="Allen C."/>
            <person name="Prior P."/>
        </authorList>
    </citation>
    <scope>NUCLEOTIDE SEQUENCE</scope>
    <source>
        <strain evidence="2">R229</strain>
    </source>
</reference>
<name>G2ZUM0_9RALS</name>
<reference evidence="2" key="2">
    <citation type="submission" date="2011-04" db="EMBL/GenBank/DDBJ databases">
        <authorList>
            <person name="Genoscope - CEA"/>
        </authorList>
    </citation>
    <scope>NUCLEOTIDE SEQUENCE</scope>
    <source>
        <strain evidence="2">R229</strain>
    </source>
</reference>